<dbReference type="Proteomes" id="UP000250796">
    <property type="component" value="Chromosome MESINF"/>
</dbReference>
<gene>
    <name evidence="2" type="ORF">MESINF_1932</name>
</gene>
<evidence type="ECO:0000313" key="3">
    <source>
        <dbReference type="Proteomes" id="UP000250796"/>
    </source>
</evidence>
<dbReference type="EMBL" id="LS974202">
    <property type="protein sequence ID" value="SSC13372.1"/>
    <property type="molecule type" value="Genomic_DNA"/>
</dbReference>
<dbReference type="AlphaFoldDB" id="A0A7Z7PS19"/>
<feature type="region of interest" description="Disordered" evidence="1">
    <location>
        <begin position="207"/>
        <end position="244"/>
    </location>
</feature>
<evidence type="ECO:0000256" key="1">
    <source>
        <dbReference type="SAM" id="MobiDB-lite"/>
    </source>
</evidence>
<accession>A0A7Z7PS19</accession>
<organism evidence="2 3">
    <name type="scientific">Mesotoga infera</name>
    <dbReference type="NCBI Taxonomy" id="1236046"/>
    <lineage>
        <taxon>Bacteria</taxon>
        <taxon>Thermotogati</taxon>
        <taxon>Thermotogota</taxon>
        <taxon>Thermotogae</taxon>
        <taxon>Kosmotogales</taxon>
        <taxon>Kosmotogaceae</taxon>
        <taxon>Mesotoga</taxon>
    </lineage>
</organism>
<dbReference type="KEGG" id="minf:MESINF_1932"/>
<name>A0A7Z7PS19_9BACT</name>
<feature type="compositionally biased region" description="Polar residues" evidence="1">
    <location>
        <begin position="210"/>
        <end position="221"/>
    </location>
</feature>
<dbReference type="InterPro" id="IPR032585">
    <property type="entry name" value="DUF4912"/>
</dbReference>
<dbReference type="RefSeq" id="WP_169699525.1">
    <property type="nucleotide sequence ID" value="NZ_LS974202.1"/>
</dbReference>
<proteinExistence type="predicted"/>
<keyword evidence="3" id="KW-1185">Reference proteome</keyword>
<feature type="compositionally biased region" description="Low complexity" evidence="1">
    <location>
        <begin position="235"/>
        <end position="244"/>
    </location>
</feature>
<reference evidence="2 3" key="1">
    <citation type="submission" date="2017-01" db="EMBL/GenBank/DDBJ databases">
        <authorList>
            <person name="Erauso G."/>
        </authorList>
    </citation>
    <scope>NUCLEOTIDE SEQUENCE [LARGE SCALE GENOMIC DNA]</scope>
    <source>
        <strain evidence="2">MESINF1</strain>
    </source>
</reference>
<sequence length="244" mass="27713">MKKEEIGSFLKTDPSIQEMRRYAKMLGVHLKRTMGKKDIARALSKISDKDVPVSSQTVVTVPSESKRPSKPVNVDLPRTYFADSITLHPVNPYWVYIKWDFSKETRERLNELGNNLFVRVSDITNIIYDGKNANRYKEAKILSEEGNWYFQVDFPDADYIAEIGYYTGGLFVGVMKSKIVRTPRNTPRFVDQETWVDLSKGSKKEVKVSTEATGVSPSIRSSGPLDNPSSEEFIKSISKSRSGR</sequence>
<evidence type="ECO:0000313" key="2">
    <source>
        <dbReference type="EMBL" id="SSC13372.1"/>
    </source>
</evidence>
<evidence type="ECO:0008006" key="4">
    <source>
        <dbReference type="Google" id="ProtNLM"/>
    </source>
</evidence>
<dbReference type="Pfam" id="PF16258">
    <property type="entry name" value="DUF4912"/>
    <property type="match status" value="1"/>
</dbReference>
<protein>
    <recommendedName>
        <fullName evidence="4">DUF4912 domain-containing protein</fullName>
    </recommendedName>
</protein>